<evidence type="ECO:0000313" key="4">
    <source>
        <dbReference type="Proteomes" id="UP000321353"/>
    </source>
</evidence>
<organism evidence="3 4">
    <name type="scientific">Stieleria maiorica</name>
    <dbReference type="NCBI Taxonomy" id="2795974"/>
    <lineage>
        <taxon>Bacteria</taxon>
        <taxon>Pseudomonadati</taxon>
        <taxon>Planctomycetota</taxon>
        <taxon>Planctomycetia</taxon>
        <taxon>Pirellulales</taxon>
        <taxon>Pirellulaceae</taxon>
        <taxon>Stieleria</taxon>
    </lineage>
</organism>
<gene>
    <name evidence="3" type="ORF">Mal15_47720</name>
</gene>
<dbReference type="KEGG" id="smam:Mal15_47720"/>
<keyword evidence="2" id="KW-1133">Transmembrane helix</keyword>
<dbReference type="Proteomes" id="UP000321353">
    <property type="component" value="Chromosome"/>
</dbReference>
<dbReference type="AlphaFoldDB" id="A0A5B9MJT1"/>
<keyword evidence="4" id="KW-1185">Reference proteome</keyword>
<dbReference type="EMBL" id="CP036264">
    <property type="protein sequence ID" value="QEG00700.1"/>
    <property type="molecule type" value="Genomic_DNA"/>
</dbReference>
<keyword evidence="2" id="KW-0812">Transmembrane</keyword>
<feature type="region of interest" description="Disordered" evidence="1">
    <location>
        <begin position="1"/>
        <end position="32"/>
    </location>
</feature>
<evidence type="ECO:0000256" key="1">
    <source>
        <dbReference type="SAM" id="MobiDB-lite"/>
    </source>
</evidence>
<keyword evidence="2" id="KW-0472">Membrane</keyword>
<reference evidence="3 4" key="1">
    <citation type="submission" date="2019-02" db="EMBL/GenBank/DDBJ databases">
        <title>Planctomycetal bacteria perform biofilm scaping via a novel small molecule.</title>
        <authorList>
            <person name="Jeske O."/>
            <person name="Boedeker C."/>
            <person name="Wiegand S."/>
            <person name="Breitling P."/>
            <person name="Kallscheuer N."/>
            <person name="Jogler M."/>
            <person name="Rohde M."/>
            <person name="Petersen J."/>
            <person name="Medema M.H."/>
            <person name="Surup F."/>
            <person name="Jogler C."/>
        </authorList>
    </citation>
    <scope>NUCLEOTIDE SEQUENCE [LARGE SCALE GENOMIC DNA]</scope>
    <source>
        <strain evidence="3 4">Mal15</strain>
    </source>
</reference>
<name>A0A5B9MJT1_9BACT</name>
<proteinExistence type="predicted"/>
<accession>A0A5B9MJT1</accession>
<evidence type="ECO:0000256" key="2">
    <source>
        <dbReference type="SAM" id="Phobius"/>
    </source>
</evidence>
<feature type="compositionally biased region" description="Polar residues" evidence="1">
    <location>
        <begin position="17"/>
        <end position="31"/>
    </location>
</feature>
<evidence type="ECO:0000313" key="3">
    <source>
        <dbReference type="EMBL" id="QEG00700.1"/>
    </source>
</evidence>
<feature type="transmembrane region" description="Helical" evidence="2">
    <location>
        <begin position="44"/>
        <end position="63"/>
    </location>
</feature>
<sequence length="355" mass="37414">MNELRWKSAHPPCAAGSNISDPNTSASNTGDALSRRRSVFARSFRCRIMALVLLCIAVTTLPLSAVHAGSPLDGDLFSEISMSETVVGTAQQVALPAKASDVILGPAALSTVLDEAGVASEIESQSLRVDLADMLPTEPDAVKRNDLRFSVDAEAGRIDVVMPIEGLSIGALDDGAAVDGEKLMALLVALQNHSHVQLVALGKTLAYQSSLSNHDVTPERLRVAAKRLSTAATDTASMVPAVMMKPSVSPTQRDVTPASQSSSTLVGTWSAKTSVSDAWAVRFADDASFVMVHTKNGKNLVSRGKYKATANRLELSESAGVTLAGALQRSSADAFRWQLQNSNGDVVATLAFEKQ</sequence>
<protein>
    <submittedName>
        <fullName evidence="3">Uncharacterized protein</fullName>
    </submittedName>
</protein>